<evidence type="ECO:0000256" key="1">
    <source>
        <dbReference type="SAM" id="MobiDB-lite"/>
    </source>
</evidence>
<protein>
    <submittedName>
        <fullName evidence="2">Uncharacterized protein</fullName>
    </submittedName>
</protein>
<feature type="compositionally biased region" description="Gly residues" evidence="1">
    <location>
        <begin position="81"/>
        <end position="91"/>
    </location>
</feature>
<proteinExistence type="predicted"/>
<feature type="compositionally biased region" description="Basic residues" evidence="1">
    <location>
        <begin position="208"/>
        <end position="223"/>
    </location>
</feature>
<feature type="compositionally biased region" description="Low complexity" evidence="1">
    <location>
        <begin position="123"/>
        <end position="135"/>
    </location>
</feature>
<evidence type="ECO:0000313" key="2">
    <source>
        <dbReference type="EMBL" id="CAL5036774.1"/>
    </source>
</evidence>
<organism evidence="2 3">
    <name type="scientific">Urochloa decumbens</name>
    <dbReference type="NCBI Taxonomy" id="240449"/>
    <lineage>
        <taxon>Eukaryota</taxon>
        <taxon>Viridiplantae</taxon>
        <taxon>Streptophyta</taxon>
        <taxon>Embryophyta</taxon>
        <taxon>Tracheophyta</taxon>
        <taxon>Spermatophyta</taxon>
        <taxon>Magnoliopsida</taxon>
        <taxon>Liliopsida</taxon>
        <taxon>Poales</taxon>
        <taxon>Poaceae</taxon>
        <taxon>PACMAD clade</taxon>
        <taxon>Panicoideae</taxon>
        <taxon>Panicodae</taxon>
        <taxon>Paniceae</taxon>
        <taxon>Melinidinae</taxon>
        <taxon>Urochloa</taxon>
    </lineage>
</organism>
<feature type="region of interest" description="Disordered" evidence="1">
    <location>
        <begin position="1"/>
        <end position="145"/>
    </location>
</feature>
<name>A0ABC9DCZ2_9POAL</name>
<feature type="compositionally biased region" description="Low complexity" evidence="1">
    <location>
        <begin position="31"/>
        <end position="48"/>
    </location>
</feature>
<sequence>MLDRVAVLPDGRRPSAIRRFPPGCGRHHNAGARLPPRYPLPATAAAAKPPLPKPTPARAPKKPAPPPPGRTLPAAASSGAAGPGPSVGNGGKPAAAVTVRRPSAVRRYPPGCGRGVAVSKPPASSDEAGSEAGAGKPAAAVGNGDAKARACEMEVMLLRAAAPNRAEFNFHGGMQSEEGGDAGAHEEGGGKPWVVTGTMAMPLLPRAQHGRRSQAHRGRRPKP</sequence>
<dbReference type="AlphaFoldDB" id="A0ABC9DCZ2"/>
<dbReference type="Proteomes" id="UP001497457">
    <property type="component" value="Chromosome 33rd"/>
</dbReference>
<keyword evidence="3" id="KW-1185">Reference proteome</keyword>
<gene>
    <name evidence="2" type="ORF">URODEC1_LOCUS84116</name>
</gene>
<feature type="region of interest" description="Disordered" evidence="1">
    <location>
        <begin position="204"/>
        <end position="223"/>
    </location>
</feature>
<evidence type="ECO:0000313" key="3">
    <source>
        <dbReference type="Proteomes" id="UP001497457"/>
    </source>
</evidence>
<feature type="compositionally biased region" description="Pro residues" evidence="1">
    <location>
        <begin position="49"/>
        <end position="70"/>
    </location>
</feature>
<reference evidence="2" key="1">
    <citation type="submission" date="2024-10" db="EMBL/GenBank/DDBJ databases">
        <authorList>
            <person name="Ryan C."/>
        </authorList>
    </citation>
    <scope>NUCLEOTIDE SEQUENCE [LARGE SCALE GENOMIC DNA]</scope>
</reference>
<dbReference type="EMBL" id="OZ075143">
    <property type="protein sequence ID" value="CAL5036774.1"/>
    <property type="molecule type" value="Genomic_DNA"/>
</dbReference>
<accession>A0ABC9DCZ2</accession>
<feature type="compositionally biased region" description="Low complexity" evidence="1">
    <location>
        <begin position="71"/>
        <end position="80"/>
    </location>
</feature>
<feature type="region of interest" description="Disordered" evidence="1">
    <location>
        <begin position="171"/>
        <end position="196"/>
    </location>
</feature>